<dbReference type="CDD" id="cd00198">
    <property type="entry name" value="vWFA"/>
    <property type="match status" value="1"/>
</dbReference>
<organism evidence="3 4">
    <name type="scientific">Stieleria marina</name>
    <dbReference type="NCBI Taxonomy" id="1930275"/>
    <lineage>
        <taxon>Bacteria</taxon>
        <taxon>Pseudomonadati</taxon>
        <taxon>Planctomycetota</taxon>
        <taxon>Planctomycetia</taxon>
        <taxon>Pirellulales</taxon>
        <taxon>Pirellulaceae</taxon>
        <taxon>Stieleria</taxon>
    </lineage>
</organism>
<evidence type="ECO:0000256" key="1">
    <source>
        <dbReference type="SAM" id="MobiDB-lite"/>
    </source>
</evidence>
<gene>
    <name evidence="3" type="ORF">K239x_18760</name>
</gene>
<dbReference type="RefSeq" id="WP_419189851.1">
    <property type="nucleotide sequence ID" value="NZ_CP036526.1"/>
</dbReference>
<reference evidence="3 4" key="1">
    <citation type="submission" date="2019-02" db="EMBL/GenBank/DDBJ databases">
        <title>Deep-cultivation of Planctomycetes and their phenomic and genomic characterization uncovers novel biology.</title>
        <authorList>
            <person name="Wiegand S."/>
            <person name="Jogler M."/>
            <person name="Boedeker C."/>
            <person name="Pinto D."/>
            <person name="Vollmers J."/>
            <person name="Rivas-Marin E."/>
            <person name="Kohn T."/>
            <person name="Peeters S.H."/>
            <person name="Heuer A."/>
            <person name="Rast P."/>
            <person name="Oberbeckmann S."/>
            <person name="Bunk B."/>
            <person name="Jeske O."/>
            <person name="Meyerdierks A."/>
            <person name="Storesund J.E."/>
            <person name="Kallscheuer N."/>
            <person name="Luecker S."/>
            <person name="Lage O.M."/>
            <person name="Pohl T."/>
            <person name="Merkel B.J."/>
            <person name="Hornburger P."/>
            <person name="Mueller R.-W."/>
            <person name="Bruemmer F."/>
            <person name="Labrenz M."/>
            <person name="Spormann A.M."/>
            <person name="Op den Camp H."/>
            <person name="Overmann J."/>
            <person name="Amann R."/>
            <person name="Jetten M.S.M."/>
            <person name="Mascher T."/>
            <person name="Medema M.H."/>
            <person name="Devos D.P."/>
            <person name="Kaster A.-K."/>
            <person name="Ovreas L."/>
            <person name="Rohde M."/>
            <person name="Galperin M.Y."/>
            <person name="Jogler C."/>
        </authorList>
    </citation>
    <scope>NUCLEOTIDE SEQUENCE [LARGE SCALE GENOMIC DNA]</scope>
    <source>
        <strain evidence="3 4">K23_9</strain>
    </source>
</reference>
<evidence type="ECO:0000313" key="3">
    <source>
        <dbReference type="EMBL" id="QDT09923.1"/>
    </source>
</evidence>
<proteinExistence type="predicted"/>
<feature type="compositionally biased region" description="Basic residues" evidence="1">
    <location>
        <begin position="675"/>
        <end position="688"/>
    </location>
</feature>
<sequence>MTPPETHPSHPTDQSVHTDAEVDAWSDEELEEEPVFQTDESSALIGSVIVHLVIILALALAPLHEIIDEEAVVLVSPPTTELTEEIKIVEDVTYDEPADEVGAASETETAMAEASAQDFSEIPVITNPIEMEKSDFADIMVTEVFQPSTAQFDRLTQRTGKTGVQTAGAVGAVDRLSFEILQSLEERKTLVVWLFDQSGSLHRQRQQIRDRFDRIYTEVGIANPEIDRAKQKRGLMDHDAPLLTSIIGFGGQQPMLFTDPPTQDIEEIKTILDDIEVDTSGVENVFTAVKTACDKYKTLRKSRGGNGPQRNVMFVVVTDERGDDDNQLEPAIDACRRSGIPVHVIGVPAPFGRKHTFVKYVDPDPKFDQSPQFAQVDQGPESLIPEYVQVGFTADFKDEKPIDSGFGPYALTRLCYETNGIFFAVHPNRAMNRTVSRRELSPFASELTRFFDAEVMKPYRPDYLSPGDYRARVEASPLRRALVTAANQSKPVQGIGRPRTRFVQTDVARLAGELTIAQQGAAKLEPTLQRLAQILEPGMKLRDAEESPRWRAGYDLAMGRVLAQKVRTETYNAMLAKAKRGMTFEKEKNNTWLLKPADEISVGSKWEREAKKASDLLNNVVSEHDGTPWAYLAQQELAVPIGWKWEETFTDLTPRPNRPAGNNNNNNPPQDDKKRMLKKAPKRPVPKL</sequence>
<protein>
    <recommendedName>
        <fullName evidence="2">VWFA domain-containing protein</fullName>
    </recommendedName>
</protein>
<feature type="region of interest" description="Disordered" evidence="1">
    <location>
        <begin position="1"/>
        <end position="22"/>
    </location>
</feature>
<evidence type="ECO:0000313" key="4">
    <source>
        <dbReference type="Proteomes" id="UP000319817"/>
    </source>
</evidence>
<accession>A0A517NS25</accession>
<feature type="region of interest" description="Disordered" evidence="1">
    <location>
        <begin position="650"/>
        <end position="688"/>
    </location>
</feature>
<feature type="domain" description="VWFA" evidence="2">
    <location>
        <begin position="190"/>
        <end position="347"/>
    </location>
</feature>
<dbReference type="Gene3D" id="3.40.50.410">
    <property type="entry name" value="von Willebrand factor, type A domain"/>
    <property type="match status" value="1"/>
</dbReference>
<dbReference type="Pfam" id="PF00092">
    <property type="entry name" value="VWA"/>
    <property type="match status" value="1"/>
</dbReference>
<dbReference type="SUPFAM" id="SSF53300">
    <property type="entry name" value="vWA-like"/>
    <property type="match status" value="1"/>
</dbReference>
<feature type="compositionally biased region" description="Low complexity" evidence="1">
    <location>
        <begin position="654"/>
        <end position="669"/>
    </location>
</feature>
<dbReference type="AlphaFoldDB" id="A0A517NS25"/>
<dbReference type="InterPro" id="IPR036465">
    <property type="entry name" value="vWFA_dom_sf"/>
</dbReference>
<dbReference type="EMBL" id="CP036526">
    <property type="protein sequence ID" value="QDT09923.1"/>
    <property type="molecule type" value="Genomic_DNA"/>
</dbReference>
<evidence type="ECO:0000259" key="2">
    <source>
        <dbReference type="PROSITE" id="PS50234"/>
    </source>
</evidence>
<keyword evidence="4" id="KW-1185">Reference proteome</keyword>
<dbReference type="SMART" id="SM00327">
    <property type="entry name" value="VWA"/>
    <property type="match status" value="1"/>
</dbReference>
<dbReference type="InterPro" id="IPR002035">
    <property type="entry name" value="VWF_A"/>
</dbReference>
<name>A0A517NS25_9BACT</name>
<dbReference type="Proteomes" id="UP000319817">
    <property type="component" value="Chromosome"/>
</dbReference>
<dbReference type="PROSITE" id="PS50234">
    <property type="entry name" value="VWFA"/>
    <property type="match status" value="1"/>
</dbReference>